<proteinExistence type="predicted"/>
<dbReference type="AlphaFoldDB" id="U5LBW2"/>
<dbReference type="HOGENOM" id="CLU_2950591_0_0_9"/>
<sequence>MGKTSCGVLQDVFFDVGRIIWLELMEFGFLNICGDLYVDLALIWILSMHDLDFLTVLVH</sequence>
<dbReference type="PATRIC" id="fig|1367477.3.peg.2119"/>
<evidence type="ECO:0000313" key="2">
    <source>
        <dbReference type="Proteomes" id="UP000017805"/>
    </source>
</evidence>
<keyword evidence="2" id="KW-1185">Reference proteome</keyword>
<dbReference type="Proteomes" id="UP000017805">
    <property type="component" value="Chromosome"/>
</dbReference>
<accession>U5LBW2</accession>
<dbReference type="STRING" id="1367477.N288_10900"/>
<gene>
    <name evidence="1" type="ORF">N288_10900</name>
</gene>
<name>U5LBW2_9BACI</name>
<dbReference type="EMBL" id="CP006643">
    <property type="protein sequence ID" value="AGX04092.1"/>
    <property type="molecule type" value="Genomic_DNA"/>
</dbReference>
<reference evidence="1 2" key="1">
    <citation type="submission" date="2013-07" db="EMBL/GenBank/DDBJ databases">
        <title>Complete genome sequence of Bacillus infantis NRRL B-14911 that has potential to induce cardiac disease by antigenic mimicry.</title>
        <authorList>
            <person name="Massilamany C."/>
            <person name="Smith T.P.L."/>
            <person name="Loy J.D."/>
            <person name="Barletta R."/>
            <person name="Reddy J."/>
        </authorList>
    </citation>
    <scope>NUCLEOTIDE SEQUENCE [LARGE SCALE GENOMIC DNA]</scope>
    <source>
        <strain evidence="1 2">NRRL B-14911</strain>
    </source>
</reference>
<dbReference type="KEGG" id="bif:N288_10900"/>
<evidence type="ECO:0000313" key="1">
    <source>
        <dbReference type="EMBL" id="AGX04092.1"/>
    </source>
</evidence>
<organism evidence="1 2">
    <name type="scientific">Bacillus infantis NRRL B-14911</name>
    <dbReference type="NCBI Taxonomy" id="1367477"/>
    <lineage>
        <taxon>Bacteria</taxon>
        <taxon>Bacillati</taxon>
        <taxon>Bacillota</taxon>
        <taxon>Bacilli</taxon>
        <taxon>Bacillales</taxon>
        <taxon>Bacillaceae</taxon>
        <taxon>Bacillus</taxon>
    </lineage>
</organism>
<protein>
    <submittedName>
        <fullName evidence="1">Uncharacterized protein</fullName>
    </submittedName>
</protein>